<proteinExistence type="predicted"/>
<name>A0A4Q1HNL2_9BURK</name>
<dbReference type="EMBL" id="PYAL01000001">
    <property type="protein sequence ID" value="RXN92387.1"/>
    <property type="molecule type" value="Genomic_DNA"/>
</dbReference>
<organism evidence="2 3">
    <name type="scientific">Achromobacter aloeverae</name>
    <dbReference type="NCBI Taxonomy" id="1750518"/>
    <lineage>
        <taxon>Bacteria</taxon>
        <taxon>Pseudomonadati</taxon>
        <taxon>Pseudomonadota</taxon>
        <taxon>Betaproteobacteria</taxon>
        <taxon>Burkholderiales</taxon>
        <taxon>Alcaligenaceae</taxon>
        <taxon>Achromobacter</taxon>
    </lineage>
</organism>
<accession>A0A4Q1HNL2</accession>
<gene>
    <name evidence="2" type="ORF">C7R54_01110</name>
</gene>
<evidence type="ECO:0000313" key="2">
    <source>
        <dbReference type="EMBL" id="RXN92387.1"/>
    </source>
</evidence>
<feature type="signal peptide" evidence="1">
    <location>
        <begin position="1"/>
        <end position="20"/>
    </location>
</feature>
<comment type="caution">
    <text evidence="2">The sequence shown here is derived from an EMBL/GenBank/DDBJ whole genome shotgun (WGS) entry which is preliminary data.</text>
</comment>
<dbReference type="InterPro" id="IPR025737">
    <property type="entry name" value="FApF"/>
</dbReference>
<evidence type="ECO:0000313" key="3">
    <source>
        <dbReference type="Proteomes" id="UP000290849"/>
    </source>
</evidence>
<evidence type="ECO:0000256" key="1">
    <source>
        <dbReference type="SAM" id="SignalP"/>
    </source>
</evidence>
<keyword evidence="3" id="KW-1185">Reference proteome</keyword>
<keyword evidence="1" id="KW-0732">Signal</keyword>
<dbReference type="Proteomes" id="UP000290849">
    <property type="component" value="Unassembled WGS sequence"/>
</dbReference>
<protein>
    <submittedName>
        <fullName evidence="2">Transporter</fullName>
    </submittedName>
</protein>
<dbReference type="AlphaFoldDB" id="A0A4Q1HNL2"/>
<reference evidence="2 3" key="1">
    <citation type="journal article" date="2017" name="Int. J. Syst. Evol. Microbiol.">
        <title>Achromobacter aloeverae sp. nov., isolated from the root of Aloe vera (L.) Burm.f.</title>
        <authorList>
            <person name="Kuncharoen N."/>
            <person name="Muramatsu Y."/>
            <person name="Shibata C."/>
            <person name="Kamakura Y."/>
            <person name="Nakagawa Y."/>
            <person name="Tanasupawat S."/>
        </authorList>
    </citation>
    <scope>NUCLEOTIDE SEQUENCE [LARGE SCALE GENOMIC DNA]</scope>
    <source>
        <strain evidence="2 3">AVA-1</strain>
    </source>
</reference>
<dbReference type="OrthoDB" id="8639774at2"/>
<sequence length="315" mass="33657">MAGKALAGLGALALAAPAWATEGALGRQISGTSVQANIGIVSPEPVTVVNLSEIYLDGSLHGGREVPVGRNISVGLEGKLAFTLATVLKTWDTGTGKWNFASGMTVPYLWTKVDAAVTGPRGNTVDTKDSASDLFDLYFTPIVAGYHFSETEHIAFSLNFWAPTGRYNANNLANPSLNNWTFIPQIAYTGIFPESHWQLDAVTSLQIYTPNRDTGYHNAPLFGTDVMARRMFSNGIGAGMVVGTILQLGNDRGDTANRLNGFKGHDLALGPILTYDRKLASDRSLSMSLRWVPTVASTNRLNSGSTVMASVALVF</sequence>
<feature type="chain" id="PRO_5020823271" evidence="1">
    <location>
        <begin position="21"/>
        <end position="315"/>
    </location>
</feature>
<dbReference type="RefSeq" id="WP_129149388.1">
    <property type="nucleotide sequence ID" value="NZ_JBHSDO010000016.1"/>
</dbReference>
<dbReference type="Pfam" id="PF13557">
    <property type="entry name" value="Phenol_MetA_deg"/>
    <property type="match status" value="1"/>
</dbReference>